<keyword evidence="5" id="KW-1185">Reference proteome</keyword>
<dbReference type="Pfam" id="PF06386">
    <property type="entry name" value="GvpL_GvpF"/>
    <property type="match status" value="1"/>
</dbReference>
<gene>
    <name evidence="4" type="ORF">AAFH96_17750</name>
</gene>
<dbReference type="RefSeq" id="WP_375734926.1">
    <property type="nucleotide sequence ID" value="NZ_JBCGDC010000047.1"/>
</dbReference>
<comment type="subcellular location">
    <subcellularLocation>
        <location evidence="2">Gas vesicle</location>
    </subcellularLocation>
</comment>
<dbReference type="EMBL" id="JBCGDC010000047">
    <property type="protein sequence ID" value="MFB6394937.1"/>
    <property type="molecule type" value="Genomic_DNA"/>
</dbReference>
<keyword evidence="1" id="KW-0304">Gas vesicle</keyword>
<evidence type="ECO:0000256" key="2">
    <source>
        <dbReference type="ARBA" id="ARBA00035108"/>
    </source>
</evidence>
<evidence type="ECO:0000256" key="3">
    <source>
        <dbReference type="ARBA" id="ARBA00035643"/>
    </source>
</evidence>
<evidence type="ECO:0000313" key="4">
    <source>
        <dbReference type="EMBL" id="MFB6394937.1"/>
    </source>
</evidence>
<comment type="similarity">
    <text evidence="3">Belongs to the gas vesicle GvpF/GvpL family.</text>
</comment>
<dbReference type="InterPro" id="IPR009430">
    <property type="entry name" value="GvpL/GvpF"/>
</dbReference>
<dbReference type="Proteomes" id="UP001582793">
    <property type="component" value="Unassembled WGS sequence"/>
</dbReference>
<organism evidence="4 5">
    <name type="scientific">Polymorphospora lycopeni</name>
    <dbReference type="NCBI Taxonomy" id="3140240"/>
    <lineage>
        <taxon>Bacteria</taxon>
        <taxon>Bacillati</taxon>
        <taxon>Actinomycetota</taxon>
        <taxon>Actinomycetes</taxon>
        <taxon>Micromonosporales</taxon>
        <taxon>Micromonosporaceae</taxon>
        <taxon>Polymorphospora</taxon>
    </lineage>
</organism>
<protein>
    <submittedName>
        <fullName evidence="4">GvpL/GvpF family gas vesicle protein</fullName>
    </submittedName>
</protein>
<evidence type="ECO:0000256" key="1">
    <source>
        <dbReference type="ARBA" id="ARBA00022987"/>
    </source>
</evidence>
<accession>A0ABV5CSP6</accession>
<comment type="caution">
    <text evidence="4">The sequence shown here is derived from an EMBL/GenBank/DDBJ whole genome shotgun (WGS) entry which is preliminary data.</text>
</comment>
<reference evidence="4 5" key="1">
    <citation type="submission" date="2024-04" db="EMBL/GenBank/DDBJ databases">
        <title>Polymorphospora sp. isolated from Baiyangdian Lake in Xiong'an New Area.</title>
        <authorList>
            <person name="Zhang X."/>
            <person name="Liu J."/>
        </authorList>
    </citation>
    <scope>NUCLEOTIDE SEQUENCE [LARGE SCALE GENOMIC DNA]</scope>
    <source>
        <strain evidence="4 5">2-325</strain>
    </source>
</reference>
<evidence type="ECO:0000313" key="5">
    <source>
        <dbReference type="Proteomes" id="UP001582793"/>
    </source>
</evidence>
<dbReference type="PANTHER" id="PTHR36852:SF1">
    <property type="entry name" value="PROTEIN GVPL 2"/>
    <property type="match status" value="1"/>
</dbReference>
<proteinExistence type="inferred from homology"/>
<name>A0ABV5CSP6_9ACTN</name>
<sequence length="259" mass="27359">MSEHGTWVHAVSRGLSADRLAGITGVGGAPVRAVATAGLVAVVATVDLAEYGEEALRRNLENLDWLTSVARTHHEVADAVARLGPVVPARLATVQLDDARVAAMLTEHHDDLTAALDRVEGRIEWGVKAYAVPAPTAPAEPAGAGGGAGRAYLMRKRARMTATETAERTAAADADRLHAALAGRSIEAGHHPPQDGRLSGRPEWMVLNGAYLVDADRAGDFADLVRELAPRHPGVTVELTGPWPPYSFTATDEREAATR</sequence>
<dbReference type="PANTHER" id="PTHR36852">
    <property type="entry name" value="PROTEIN GVPL 2"/>
    <property type="match status" value="1"/>
</dbReference>